<dbReference type="GO" id="GO:0017183">
    <property type="term" value="P:protein histidyl modification to diphthamide"/>
    <property type="evidence" value="ECO:0007669"/>
    <property type="project" value="UniProtKB-UniPathway"/>
</dbReference>
<keyword evidence="7" id="KW-0963">Cytoplasm</keyword>
<dbReference type="InterPro" id="IPR044248">
    <property type="entry name" value="DPH3/4-like"/>
</dbReference>
<dbReference type="GeneID" id="29109128"/>
<dbReference type="KEGG" id="aalt:CC77DRAFT_1008451"/>
<gene>
    <name evidence="15" type="ORF">AA0117_g6030</name>
    <name evidence="14" type="ORF">CC77DRAFT_1008451</name>
</gene>
<dbReference type="GO" id="GO:0046872">
    <property type="term" value="F:metal ion binding"/>
    <property type="evidence" value="ECO:0007669"/>
    <property type="project" value="UniProtKB-KW"/>
</dbReference>
<dbReference type="EMBL" id="KV441477">
    <property type="protein sequence ID" value="OAG21280.1"/>
    <property type="molecule type" value="Genomic_DNA"/>
</dbReference>
<feature type="domain" description="DPH-type MB" evidence="13">
    <location>
        <begin position="114"/>
        <end position="191"/>
    </location>
</feature>
<evidence type="ECO:0000256" key="8">
    <source>
        <dbReference type="ARBA" id="ARBA00022723"/>
    </source>
</evidence>
<dbReference type="RefSeq" id="XP_018386701.1">
    <property type="nucleotide sequence ID" value="XM_018523534.1"/>
</dbReference>
<keyword evidence="11" id="KW-0539">Nucleus</keyword>
<dbReference type="PROSITE" id="PS50076">
    <property type="entry name" value="DNAJ_2"/>
    <property type="match status" value="1"/>
</dbReference>
<reference evidence="17" key="2">
    <citation type="journal article" date="2019" name="bioRxiv">
        <title>Genomics, evolutionary history and diagnostics of the Alternaria alternata species group including apple and Asian pear pathotypes.</title>
        <authorList>
            <person name="Armitage A.D."/>
            <person name="Cockerton H.M."/>
            <person name="Sreenivasaprasad S."/>
            <person name="Woodhall J.W."/>
            <person name="Lane C.R."/>
            <person name="Harrison R.J."/>
            <person name="Clarkson J.P."/>
        </authorList>
    </citation>
    <scope>NUCLEOTIDE SEQUENCE [LARGE SCALE GENOMIC DNA]</scope>
    <source>
        <strain evidence="17">FERA 1177</strain>
    </source>
</reference>
<evidence type="ECO:0000256" key="7">
    <source>
        <dbReference type="ARBA" id="ARBA00022490"/>
    </source>
</evidence>
<evidence type="ECO:0000313" key="15">
    <source>
        <dbReference type="EMBL" id="RYN76134.1"/>
    </source>
</evidence>
<dbReference type="Gene3D" id="1.10.287.110">
    <property type="entry name" value="DnaJ domain"/>
    <property type="match status" value="1"/>
</dbReference>
<evidence type="ECO:0000313" key="17">
    <source>
        <dbReference type="Proteomes" id="UP000291422"/>
    </source>
</evidence>
<accession>A0A177DPY1</accession>
<dbReference type="UniPathway" id="UPA00559"/>
<protein>
    <recommendedName>
        <fullName evidence="6">Diphthamide biosynthesis protein 4</fullName>
    </recommendedName>
</protein>
<dbReference type="OMA" id="IIGCRGC"/>
<keyword evidence="10" id="KW-0408">Iron</keyword>
<dbReference type="InterPro" id="IPR007872">
    <property type="entry name" value="DPH_MB_dom"/>
</dbReference>
<dbReference type="Pfam" id="PF05207">
    <property type="entry name" value="Zn_ribbon_CSL"/>
    <property type="match status" value="1"/>
</dbReference>
<keyword evidence="8" id="KW-0479">Metal-binding</keyword>
<proteinExistence type="inferred from homology"/>
<evidence type="ECO:0000259" key="13">
    <source>
        <dbReference type="PROSITE" id="PS51074"/>
    </source>
</evidence>
<dbReference type="GO" id="GO:0005737">
    <property type="term" value="C:cytoplasm"/>
    <property type="evidence" value="ECO:0007669"/>
    <property type="project" value="UniProtKB-SubCell"/>
</dbReference>
<evidence type="ECO:0000313" key="16">
    <source>
        <dbReference type="Proteomes" id="UP000077248"/>
    </source>
</evidence>
<dbReference type="Proteomes" id="UP000077248">
    <property type="component" value="Unassembled WGS sequence"/>
</dbReference>
<dbReference type="VEuPathDB" id="FungiDB:CC77DRAFT_1008451"/>
<dbReference type="Proteomes" id="UP000291422">
    <property type="component" value="Unassembled WGS sequence"/>
</dbReference>
<evidence type="ECO:0000313" key="14">
    <source>
        <dbReference type="EMBL" id="OAG21280.1"/>
    </source>
</evidence>
<comment type="similarity">
    <text evidence="5">Belongs to the DPH4 family.</text>
</comment>
<dbReference type="InterPro" id="IPR001623">
    <property type="entry name" value="DnaJ_domain"/>
</dbReference>
<reference evidence="14 16" key="1">
    <citation type="submission" date="2016-05" db="EMBL/GenBank/DDBJ databases">
        <title>Comparative analysis of secretome profiles of manganese(II)-oxidizing ascomycete fungi.</title>
        <authorList>
            <consortium name="DOE Joint Genome Institute"/>
            <person name="Zeiner C.A."/>
            <person name="Purvine S.O."/>
            <person name="Zink E.M."/>
            <person name="Wu S."/>
            <person name="Pasa-Tolic L."/>
            <person name="Chaput D.L."/>
            <person name="Haridas S."/>
            <person name="Grigoriev I.V."/>
            <person name="Santelli C.M."/>
            <person name="Hansel C.M."/>
        </authorList>
    </citation>
    <scope>NUCLEOTIDE SEQUENCE [LARGE SCALE GENOMIC DNA]</scope>
    <source>
        <strain evidence="14 16">SRC1lrK2f</strain>
    </source>
</reference>
<evidence type="ECO:0000256" key="9">
    <source>
        <dbReference type="ARBA" id="ARBA00022833"/>
    </source>
</evidence>
<dbReference type="PROSITE" id="PS51074">
    <property type="entry name" value="DPH_MB"/>
    <property type="match status" value="1"/>
</dbReference>
<evidence type="ECO:0000256" key="2">
    <source>
        <dbReference type="ARBA" id="ARBA00004123"/>
    </source>
</evidence>
<dbReference type="InterPro" id="IPR036869">
    <property type="entry name" value="J_dom_sf"/>
</dbReference>
<dbReference type="AlphaFoldDB" id="A0A177DPY1"/>
<organism evidence="14 16">
    <name type="scientific">Alternaria alternata</name>
    <name type="common">Alternaria rot fungus</name>
    <name type="synonym">Torula alternata</name>
    <dbReference type="NCBI Taxonomy" id="5599"/>
    <lineage>
        <taxon>Eukaryota</taxon>
        <taxon>Fungi</taxon>
        <taxon>Dikarya</taxon>
        <taxon>Ascomycota</taxon>
        <taxon>Pezizomycotina</taxon>
        <taxon>Dothideomycetes</taxon>
        <taxon>Pleosporomycetidae</taxon>
        <taxon>Pleosporales</taxon>
        <taxon>Pleosporineae</taxon>
        <taxon>Pleosporaceae</taxon>
        <taxon>Alternaria</taxon>
        <taxon>Alternaria sect. Alternaria</taxon>
        <taxon>Alternaria alternata complex</taxon>
    </lineage>
</organism>
<evidence type="ECO:0000256" key="11">
    <source>
        <dbReference type="ARBA" id="ARBA00023242"/>
    </source>
</evidence>
<comment type="subcellular location">
    <subcellularLocation>
        <location evidence="3">Cytoplasm</location>
    </subcellularLocation>
    <subcellularLocation>
        <location evidence="2">Nucleus</location>
    </subcellularLocation>
</comment>
<evidence type="ECO:0000256" key="5">
    <source>
        <dbReference type="ARBA" id="ARBA00006169"/>
    </source>
</evidence>
<dbReference type="STRING" id="5599.A0A177DPY1"/>
<name>A0A177DPY1_ALTAL</name>
<dbReference type="PANTHER" id="PTHR21454">
    <property type="entry name" value="DPH3 HOMOLOG-RELATED"/>
    <property type="match status" value="1"/>
</dbReference>
<dbReference type="SUPFAM" id="SSF46565">
    <property type="entry name" value="Chaperone J-domain"/>
    <property type="match status" value="1"/>
</dbReference>
<evidence type="ECO:0000256" key="1">
    <source>
        <dbReference type="ARBA" id="ARBA00003474"/>
    </source>
</evidence>
<dbReference type="PANTHER" id="PTHR21454:SF46">
    <property type="entry name" value="DIPHTHAMIDE BIOSYNTHESIS PROTEIN 4"/>
    <property type="match status" value="1"/>
</dbReference>
<sequence length="195" mass="21602">MAYSKDYYHILQLPAPVWSSSKQQTSPAELRRAYKVALLAAHPDKASAVSATARTKPAYTVDDVKEAYTTLATETTKTEYENWFLHHRDSLASSKTADPHAHANTQPSSDFILGLELLDLGDFEVWEPEDGDTSADTNSPEQTTWTRACRCGAEKGFSILEEELEDAEARDEKEVLVGCLGCSLWVRVAFDVEVG</sequence>
<evidence type="ECO:0000256" key="10">
    <source>
        <dbReference type="ARBA" id="ARBA00023004"/>
    </source>
</evidence>
<reference evidence="15" key="3">
    <citation type="journal article" date="2019" name="J. ISSAAS">
        <title>Genomics, evolutionary history and diagnostics of the Alternaria alternata species group including apple and Asian pear pathotypes.</title>
        <authorList>
            <person name="Armitage A.D."/>
            <person name="Cockerton H.M."/>
            <person name="Sreenivasaprasad S."/>
            <person name="Woodhall J."/>
            <person name="Lane C."/>
            <person name="Harrison R.J."/>
            <person name="Clarkson J.P."/>
        </authorList>
    </citation>
    <scope>NUCLEOTIDE SEQUENCE</scope>
    <source>
        <strain evidence="15">FERA 1177</strain>
    </source>
</reference>
<feature type="domain" description="J" evidence="12">
    <location>
        <begin position="6"/>
        <end position="84"/>
    </location>
</feature>
<comment type="pathway">
    <text evidence="4">Protein modification; peptidyl-diphthamide biosynthesis.</text>
</comment>
<evidence type="ECO:0000256" key="3">
    <source>
        <dbReference type="ARBA" id="ARBA00004496"/>
    </source>
</evidence>
<dbReference type="GO" id="GO:0005634">
    <property type="term" value="C:nucleus"/>
    <property type="evidence" value="ECO:0007669"/>
    <property type="project" value="UniProtKB-SubCell"/>
</dbReference>
<dbReference type="InterPro" id="IPR036671">
    <property type="entry name" value="DPH_MB_sf"/>
</dbReference>
<keyword evidence="9" id="KW-0862">Zinc</keyword>
<dbReference type="SUPFAM" id="SSF144217">
    <property type="entry name" value="CSL zinc finger"/>
    <property type="match status" value="1"/>
</dbReference>
<evidence type="ECO:0000259" key="12">
    <source>
        <dbReference type="PROSITE" id="PS50076"/>
    </source>
</evidence>
<evidence type="ECO:0000256" key="6">
    <source>
        <dbReference type="ARBA" id="ARBA00021797"/>
    </source>
</evidence>
<comment type="function">
    <text evidence="1">Required for the first step of diphthamide biosynthesis, the transfer of 3-amino-3-carboxypropyl from S-adenosyl-L-methionine to a histidine residue. Diphthamide is a post-translational modification of histidine which occurs in elongation factor 2.</text>
</comment>
<keyword evidence="16" id="KW-1185">Reference proteome</keyword>
<evidence type="ECO:0000256" key="4">
    <source>
        <dbReference type="ARBA" id="ARBA00005156"/>
    </source>
</evidence>
<dbReference type="EMBL" id="PDXD01000013">
    <property type="protein sequence ID" value="RYN76134.1"/>
    <property type="molecule type" value="Genomic_DNA"/>
</dbReference>
<dbReference type="Gene3D" id="3.10.660.10">
    <property type="entry name" value="DPH Zinc finger"/>
    <property type="match status" value="1"/>
</dbReference>